<dbReference type="RefSeq" id="WP_174653053.1">
    <property type="nucleotide sequence ID" value="NZ_JAKRVX010000001.1"/>
</dbReference>
<proteinExistence type="predicted"/>
<dbReference type="EMBL" id="JAKRVX010000001">
    <property type="protein sequence ID" value="MCL9815398.1"/>
    <property type="molecule type" value="Genomic_DNA"/>
</dbReference>
<reference evidence="2" key="2">
    <citation type="submission" date="2022-02" db="EMBL/GenBank/DDBJ databases">
        <authorList>
            <person name="Elcheninov A.G."/>
            <person name="Sorokin D.Y."/>
            <person name="Kublanov I.V."/>
        </authorList>
    </citation>
    <scope>NUCLEOTIDE SEQUENCE</scope>
    <source>
        <strain evidence="2">AArc-St2</strain>
    </source>
</reference>
<evidence type="ECO:0000313" key="3">
    <source>
        <dbReference type="Proteomes" id="UP001203207"/>
    </source>
</evidence>
<accession>A0AAE3K6W1</accession>
<organism evidence="2 3">
    <name type="scientific">Natronocalculus amylovorans</name>
    <dbReference type="NCBI Taxonomy" id="2917812"/>
    <lineage>
        <taxon>Archaea</taxon>
        <taxon>Methanobacteriati</taxon>
        <taxon>Methanobacteriota</taxon>
        <taxon>Stenosarchaea group</taxon>
        <taxon>Halobacteria</taxon>
        <taxon>Halobacteriales</taxon>
        <taxon>Haloferacaceae</taxon>
        <taxon>Natronocalculus</taxon>
    </lineage>
</organism>
<dbReference type="Proteomes" id="UP001203207">
    <property type="component" value="Unassembled WGS sequence"/>
</dbReference>
<reference evidence="2" key="1">
    <citation type="journal article" date="2022" name="Syst. Appl. Microbiol.">
        <title>Natronocalculus amylovorans gen. nov., sp. nov., and Natranaeroarchaeum aerophilus sp. nov., dominant culturable amylolytic natronoarchaea from hypersaline soda lakes in southwestern Siberia.</title>
        <authorList>
            <person name="Sorokin D.Y."/>
            <person name="Elcheninov A.G."/>
            <person name="Khizhniak T.V."/>
            <person name="Koenen M."/>
            <person name="Bale N.J."/>
            <person name="Damste J.S.S."/>
            <person name="Kublanov I.V."/>
        </authorList>
    </citation>
    <scope>NUCLEOTIDE SEQUENCE</scope>
    <source>
        <strain evidence="2">AArc-St2</strain>
    </source>
</reference>
<gene>
    <name evidence="2" type="ORF">AArcSt2_00410</name>
</gene>
<dbReference type="AlphaFoldDB" id="A0AAE3K6W1"/>
<evidence type="ECO:0000256" key="1">
    <source>
        <dbReference type="SAM" id="Phobius"/>
    </source>
</evidence>
<dbReference type="InterPro" id="IPR055942">
    <property type="entry name" value="DUF7520"/>
</dbReference>
<keyword evidence="1" id="KW-0472">Membrane</keyword>
<protein>
    <submittedName>
        <fullName evidence="2">Cox cluster protein</fullName>
    </submittedName>
</protein>
<feature type="transmembrane region" description="Helical" evidence="1">
    <location>
        <begin position="53"/>
        <end position="74"/>
    </location>
</feature>
<keyword evidence="3" id="KW-1185">Reference proteome</keyword>
<sequence>MSERSLSGPRLIIIIYLGVVAFAGLTGFLLPRIVSDVTEPRLFFLIELPATSVGLAVYGAVTIAVVLGVLLWLVTYVSEHIDDAEPGQNR</sequence>
<name>A0AAE3K6W1_9EURY</name>
<keyword evidence="1" id="KW-0812">Transmembrane</keyword>
<evidence type="ECO:0000313" key="2">
    <source>
        <dbReference type="EMBL" id="MCL9815398.1"/>
    </source>
</evidence>
<feature type="transmembrane region" description="Helical" evidence="1">
    <location>
        <begin position="12"/>
        <end position="33"/>
    </location>
</feature>
<dbReference type="Pfam" id="PF24364">
    <property type="entry name" value="DUF7520"/>
    <property type="match status" value="1"/>
</dbReference>
<keyword evidence="1" id="KW-1133">Transmembrane helix</keyword>
<comment type="caution">
    <text evidence="2">The sequence shown here is derived from an EMBL/GenBank/DDBJ whole genome shotgun (WGS) entry which is preliminary data.</text>
</comment>